<gene>
    <name evidence="1" type="ORF">OIU79_028503</name>
</gene>
<proteinExistence type="predicted"/>
<name>A0A9Q1A2T0_SALPP</name>
<evidence type="ECO:0000313" key="2">
    <source>
        <dbReference type="Proteomes" id="UP001151532"/>
    </source>
</evidence>
<keyword evidence="2" id="KW-1185">Reference proteome</keyword>
<reference evidence="1" key="2">
    <citation type="journal article" date="2023" name="Int. J. Mol. Sci.">
        <title>De Novo Assembly and Annotation of 11 Diverse Shrub Willow (Salix) Genomes Reveals Novel Gene Organization in Sex-Linked Regions.</title>
        <authorList>
            <person name="Hyden B."/>
            <person name="Feng K."/>
            <person name="Yates T.B."/>
            <person name="Jawdy S."/>
            <person name="Cereghino C."/>
            <person name="Smart L.B."/>
            <person name="Muchero W."/>
        </authorList>
    </citation>
    <scope>NUCLEOTIDE SEQUENCE</scope>
    <source>
        <tissue evidence="1">Shoot tip</tissue>
    </source>
</reference>
<protein>
    <submittedName>
        <fullName evidence="1">Uncharacterized protein</fullName>
    </submittedName>
</protein>
<dbReference type="Proteomes" id="UP001151532">
    <property type="component" value="Chromosome 16"/>
</dbReference>
<organism evidence="1 2">
    <name type="scientific">Salix purpurea</name>
    <name type="common">Purple osier willow</name>
    <dbReference type="NCBI Taxonomy" id="77065"/>
    <lineage>
        <taxon>Eukaryota</taxon>
        <taxon>Viridiplantae</taxon>
        <taxon>Streptophyta</taxon>
        <taxon>Embryophyta</taxon>
        <taxon>Tracheophyta</taxon>
        <taxon>Spermatophyta</taxon>
        <taxon>Magnoliopsida</taxon>
        <taxon>eudicotyledons</taxon>
        <taxon>Gunneridae</taxon>
        <taxon>Pentapetalae</taxon>
        <taxon>rosids</taxon>
        <taxon>fabids</taxon>
        <taxon>Malpighiales</taxon>
        <taxon>Salicaceae</taxon>
        <taxon>Saliceae</taxon>
        <taxon>Salix</taxon>
    </lineage>
</organism>
<reference evidence="1" key="1">
    <citation type="submission" date="2022-11" db="EMBL/GenBank/DDBJ databases">
        <authorList>
            <person name="Hyden B.L."/>
            <person name="Feng K."/>
            <person name="Yates T."/>
            <person name="Jawdy S."/>
            <person name="Smart L.B."/>
            <person name="Muchero W."/>
        </authorList>
    </citation>
    <scope>NUCLEOTIDE SEQUENCE</scope>
    <source>
        <tissue evidence="1">Shoot tip</tissue>
    </source>
</reference>
<accession>A0A9Q1A2T0</accession>
<dbReference type="AlphaFoldDB" id="A0A9Q1A2T0"/>
<comment type="caution">
    <text evidence="1">The sequence shown here is derived from an EMBL/GenBank/DDBJ whole genome shotgun (WGS) entry which is preliminary data.</text>
</comment>
<evidence type="ECO:0000313" key="1">
    <source>
        <dbReference type="EMBL" id="KAJ6756103.1"/>
    </source>
</evidence>
<sequence>MFETSSLNMVIGTKSKGIKGPFKKNESLASSLIYCSEDA</sequence>
<dbReference type="EMBL" id="JAPFFK010000007">
    <property type="protein sequence ID" value="KAJ6756103.1"/>
    <property type="molecule type" value="Genomic_DNA"/>
</dbReference>